<dbReference type="OrthoDB" id="982633at2"/>
<dbReference type="EMBL" id="FOCW01000001">
    <property type="protein sequence ID" value="SEN22632.1"/>
    <property type="molecule type" value="Genomic_DNA"/>
</dbReference>
<evidence type="ECO:0000313" key="1">
    <source>
        <dbReference type="EMBL" id="SEN22632.1"/>
    </source>
</evidence>
<reference evidence="1 2" key="1">
    <citation type="submission" date="2016-10" db="EMBL/GenBank/DDBJ databases">
        <authorList>
            <person name="de Groot N.N."/>
        </authorList>
    </citation>
    <scope>NUCLEOTIDE SEQUENCE [LARGE SCALE GENOMIC DNA]</scope>
    <source>
        <strain evidence="1 2">DSM 15123</strain>
    </source>
</reference>
<protein>
    <submittedName>
        <fullName evidence="1">Copper chaperone NosL</fullName>
    </submittedName>
</protein>
<name>A0A1H8ET45_9BURK</name>
<dbReference type="RefSeq" id="WP_091814139.1">
    <property type="nucleotide sequence ID" value="NZ_FOCW01000001.1"/>
</dbReference>
<dbReference type="InterPro" id="IPR008719">
    <property type="entry name" value="N2O_reductase_NosL"/>
</dbReference>
<dbReference type="Gene3D" id="3.30.70.2060">
    <property type="match status" value="1"/>
</dbReference>
<dbReference type="STRING" id="1121117.SAMN02745977_00806"/>
<dbReference type="AlphaFoldDB" id="A0A1H8ET45"/>
<keyword evidence="2" id="KW-1185">Reference proteome</keyword>
<dbReference type="Gene3D" id="3.30.70.2050">
    <property type="match status" value="1"/>
</dbReference>
<dbReference type="Pfam" id="PF05573">
    <property type="entry name" value="NosL"/>
    <property type="match status" value="1"/>
</dbReference>
<gene>
    <name evidence="1" type="ORF">SAMN02745977_00806</name>
</gene>
<evidence type="ECO:0000313" key="2">
    <source>
        <dbReference type="Proteomes" id="UP000199531"/>
    </source>
</evidence>
<organism evidence="1 2">
    <name type="scientific">Brachymonas denitrificans DSM 15123</name>
    <dbReference type="NCBI Taxonomy" id="1121117"/>
    <lineage>
        <taxon>Bacteria</taxon>
        <taxon>Pseudomonadati</taxon>
        <taxon>Pseudomonadota</taxon>
        <taxon>Betaproteobacteria</taxon>
        <taxon>Burkholderiales</taxon>
        <taxon>Comamonadaceae</taxon>
        <taxon>Brachymonas</taxon>
    </lineage>
</organism>
<dbReference type="PANTHER" id="PTHR41247">
    <property type="entry name" value="HTH-TYPE TRANSCRIPTIONAL REPRESSOR YCNK"/>
    <property type="match status" value="1"/>
</dbReference>
<dbReference type="Proteomes" id="UP000199531">
    <property type="component" value="Unassembled WGS sequence"/>
</dbReference>
<accession>A0A1H8ET45</accession>
<sequence length="198" mass="21732">MSKKNYLCRCCSEPRVDHDERCSERRLFLGLMALASIAPLAACGSKEGEGKSGAIQPAEITQGTSCELDGMLLVDYPGPKGQIHFADSKEPAFFCDTMELLNTLIIPEVVRKVDAAFVQDMGQTDWDNPKGAWIDARTAIFVHGSKRKGSMGPTFASFSKEEDAKKFVQEYGGTIVRMADIKPEMVDLRGGANTDDRM</sequence>
<proteinExistence type="predicted"/>
<dbReference type="PANTHER" id="PTHR41247:SF1">
    <property type="entry name" value="HTH-TYPE TRANSCRIPTIONAL REPRESSOR YCNK"/>
    <property type="match status" value="1"/>
</dbReference>
<dbReference type="SUPFAM" id="SSF160387">
    <property type="entry name" value="NosL/MerB-like"/>
    <property type="match status" value="1"/>
</dbReference>